<dbReference type="GeneID" id="19279429"/>
<gene>
    <name evidence="2" type="ORF">PFICI_14416</name>
</gene>
<dbReference type="SMART" id="SM00484">
    <property type="entry name" value="XPGI"/>
    <property type="match status" value="1"/>
</dbReference>
<evidence type="ECO:0000313" key="3">
    <source>
        <dbReference type="Proteomes" id="UP000030651"/>
    </source>
</evidence>
<dbReference type="Gene3D" id="3.40.50.1010">
    <property type="entry name" value="5'-nuclease"/>
    <property type="match status" value="1"/>
</dbReference>
<dbReference type="PRINTS" id="PR00853">
    <property type="entry name" value="XPGRADSUPER"/>
</dbReference>
<feature type="domain" description="XPG-I" evidence="1">
    <location>
        <begin position="136"/>
        <end position="207"/>
    </location>
</feature>
<dbReference type="InParanoid" id="W3WHQ9"/>
<name>W3WHQ9_PESFW</name>
<accession>W3WHQ9</accession>
<organism evidence="2 3">
    <name type="scientific">Pestalotiopsis fici (strain W106-1 / CGMCC3.15140)</name>
    <dbReference type="NCBI Taxonomy" id="1229662"/>
    <lineage>
        <taxon>Eukaryota</taxon>
        <taxon>Fungi</taxon>
        <taxon>Dikarya</taxon>
        <taxon>Ascomycota</taxon>
        <taxon>Pezizomycotina</taxon>
        <taxon>Sordariomycetes</taxon>
        <taxon>Xylariomycetidae</taxon>
        <taxon>Amphisphaeriales</taxon>
        <taxon>Sporocadaceae</taxon>
        <taxon>Pestalotiopsis</taxon>
    </lineage>
</organism>
<dbReference type="RefSeq" id="XP_007841188.1">
    <property type="nucleotide sequence ID" value="XM_007842997.1"/>
</dbReference>
<dbReference type="InterPro" id="IPR006086">
    <property type="entry name" value="XPG-I_dom"/>
</dbReference>
<dbReference type="InterPro" id="IPR036279">
    <property type="entry name" value="5-3_exonuclease_C_sf"/>
</dbReference>
<dbReference type="GO" id="GO:0017108">
    <property type="term" value="F:5'-flap endonuclease activity"/>
    <property type="evidence" value="ECO:0007669"/>
    <property type="project" value="TreeGrafter"/>
</dbReference>
<dbReference type="KEGG" id="pfy:PFICI_14416"/>
<dbReference type="STRING" id="1229662.W3WHQ9"/>
<dbReference type="Pfam" id="PF00867">
    <property type="entry name" value="XPG_I"/>
    <property type="match status" value="1"/>
</dbReference>
<dbReference type="PANTHER" id="PTHR11081">
    <property type="entry name" value="FLAP ENDONUCLEASE FAMILY MEMBER"/>
    <property type="match status" value="1"/>
</dbReference>
<proteinExistence type="predicted"/>
<dbReference type="InterPro" id="IPR006084">
    <property type="entry name" value="XPG/Rad2"/>
</dbReference>
<dbReference type="PANTHER" id="PTHR11081:SF75">
    <property type="entry name" value="ENDONUCLEASE, PUTATIVE (AFU_ORTHOLOGUE AFUA_3G13260)-RELATED"/>
    <property type="match status" value="1"/>
</dbReference>
<dbReference type="OMA" id="GKRINTW"/>
<dbReference type="OrthoDB" id="2959108at2759"/>
<dbReference type="AlphaFoldDB" id="W3WHQ9"/>
<dbReference type="GO" id="GO:0006281">
    <property type="term" value="P:DNA repair"/>
    <property type="evidence" value="ECO:0007669"/>
    <property type="project" value="UniProtKB-ARBA"/>
</dbReference>
<dbReference type="SUPFAM" id="SSF88723">
    <property type="entry name" value="PIN domain-like"/>
    <property type="match status" value="1"/>
</dbReference>
<reference evidence="3" key="1">
    <citation type="journal article" date="2015" name="BMC Genomics">
        <title>Genomic and transcriptomic analysis of the endophytic fungus Pestalotiopsis fici reveals its lifestyle and high potential for synthesis of natural products.</title>
        <authorList>
            <person name="Wang X."/>
            <person name="Zhang X."/>
            <person name="Liu L."/>
            <person name="Xiang M."/>
            <person name="Wang W."/>
            <person name="Sun X."/>
            <person name="Che Y."/>
            <person name="Guo L."/>
            <person name="Liu G."/>
            <person name="Guo L."/>
            <person name="Wang C."/>
            <person name="Yin W.B."/>
            <person name="Stadler M."/>
            <person name="Zhang X."/>
            <person name="Liu X."/>
        </authorList>
    </citation>
    <scope>NUCLEOTIDE SEQUENCE [LARGE SCALE GENOMIC DNA]</scope>
    <source>
        <strain evidence="3">W106-1 / CGMCC3.15140</strain>
    </source>
</reference>
<evidence type="ECO:0000259" key="1">
    <source>
        <dbReference type="SMART" id="SM00484"/>
    </source>
</evidence>
<evidence type="ECO:0000313" key="2">
    <source>
        <dbReference type="EMBL" id="ETS73470.1"/>
    </source>
</evidence>
<dbReference type="SUPFAM" id="SSF47807">
    <property type="entry name" value="5' to 3' exonuclease, C-terminal subdomain"/>
    <property type="match status" value="1"/>
</dbReference>
<dbReference type="InterPro" id="IPR029060">
    <property type="entry name" value="PIN-like_dom_sf"/>
</dbReference>
<sequence length="403" mass="45071">MGIEGLWDAVRDVTGGETLPLARLNAEWVSQKGRPMRIAVDTPLAIFQYKSATAQVSGYGGKNHPTRTLYFATLHILRTGVQPVFIFDGPNKPRKLGRLMQPQHVPSQSPARLSGRIEEREYDLNHISSLAKEMFDYLSIPWLIAAGEAEAECAALEQANIVDAVLTRDGDSLVFGSRFVLEKLVADNGTAMIRAFRMDDLEKKDGKPRGPDDIITRKHLLQLALMSGGDYDKGIRGCGAKVALQAARSGNSCYILFNKIGRGEDPSKWRWRWVHDLKQSLEAKGHHAVARSVPDVFPDPKIANYYLRPAVTSKDLLQSWAENVEWEKAINVSKLRAFTESNFDWRFAHLCGKFVRTLADTALVKELWLSHQKGNDGSNLFEAIVQAKTDAKMGDQLRLSFRP</sequence>
<protein>
    <recommendedName>
        <fullName evidence="1">XPG-I domain-containing protein</fullName>
    </recommendedName>
</protein>
<dbReference type="Proteomes" id="UP000030651">
    <property type="component" value="Unassembled WGS sequence"/>
</dbReference>
<keyword evidence="3" id="KW-1185">Reference proteome</keyword>
<dbReference type="eggNOG" id="KOG2519">
    <property type="taxonomic scope" value="Eukaryota"/>
</dbReference>
<dbReference type="Gene3D" id="1.10.150.20">
    <property type="entry name" value="5' to 3' exonuclease, C-terminal subdomain"/>
    <property type="match status" value="1"/>
</dbReference>
<dbReference type="HOGENOM" id="CLU_007575_4_0_1"/>
<dbReference type="EMBL" id="KI912121">
    <property type="protein sequence ID" value="ETS73470.1"/>
    <property type="molecule type" value="Genomic_DNA"/>
</dbReference>